<evidence type="ECO:0000256" key="1">
    <source>
        <dbReference type="SAM" id="SignalP"/>
    </source>
</evidence>
<feature type="signal peptide" evidence="1">
    <location>
        <begin position="1"/>
        <end position="26"/>
    </location>
</feature>
<dbReference type="Proteomes" id="UP000598996">
    <property type="component" value="Unassembled WGS sequence"/>
</dbReference>
<dbReference type="RefSeq" id="WP_203078836.1">
    <property type="nucleotide sequence ID" value="NZ_JAENHO010000030.1"/>
</dbReference>
<keyword evidence="1" id="KW-0732">Signal</keyword>
<proteinExistence type="predicted"/>
<organism evidence="2 3">
    <name type="scientific">Paractinoplanes lichenicola</name>
    <dbReference type="NCBI Taxonomy" id="2802976"/>
    <lineage>
        <taxon>Bacteria</taxon>
        <taxon>Bacillati</taxon>
        <taxon>Actinomycetota</taxon>
        <taxon>Actinomycetes</taxon>
        <taxon>Micromonosporales</taxon>
        <taxon>Micromonosporaceae</taxon>
        <taxon>Paractinoplanes</taxon>
    </lineage>
</organism>
<keyword evidence="3" id="KW-1185">Reference proteome</keyword>
<sequence length="662" mass="68362">MKRRSVLLGSGLALTAPLLTSTQASAAARLTNTAHLDFLCDTVTPPAQAGHSTAAGPVGVLWTYAEPNPDGTFRRIGGGPYDAATDTYGQGAFNSDDIARAAVVYVRHFKQTGSSSSRARAYALLRGLAYFQTLSGPSAGNFILWMQPDGTFNPSPEPVELPDPSDSGPSYWLARAIWVLGEAYAAFRSSDPAFAGFLRQRLELALGALGPVLARYRTYQVIDGQRLPAWLIVDGADATAEAVLGLSAYVSAGGASAAARRALRQFSEGIASLAGGGPRSWPFGAVLPWALSLSDWHAWASQMPAALARAGEVLDDARLVRPAIADAAVFTPWLLTSGGPDNGRLPARIDRNQIAYGVDSRLQSLLAVASASGRAGFRRLAGIVASWYFGANAAGAPAYDPATGRTVDGIAADGTINRNAGAESTIHGLLSMLALDAHPDVATQARQGTAIVERVGSTTVEAESAALAGGATVVTPASAWTGESQYSEGKYAQLPAGATARFTLPSSSQPQLVMPIVDLQPGSNATTRWTSGGRELGTIKHRGGAQGKSPAPGALLPITLNTELPAGRTDLIATSSGGSAVVDAVLLEPLISRYVIGSSGRATALLRSAARSPETVTVTVAGTGSATIETYDATGVQRSRSTASGSAVRALVLPGGFTIIRR</sequence>
<gene>
    <name evidence="2" type="ORF">JKJ07_49285</name>
</gene>
<evidence type="ECO:0000313" key="3">
    <source>
        <dbReference type="Proteomes" id="UP000598996"/>
    </source>
</evidence>
<reference evidence="2 3" key="1">
    <citation type="submission" date="2021-01" db="EMBL/GenBank/DDBJ databases">
        <title>Actinoplanes sp. nov. LDG1-01 isolated from lichen.</title>
        <authorList>
            <person name="Saeng-In P."/>
            <person name="Phongsopitanun W."/>
            <person name="Kanchanasin P."/>
            <person name="Yuki M."/>
            <person name="Kudo T."/>
            <person name="Ohkuma M."/>
            <person name="Tanasupawat S."/>
        </authorList>
    </citation>
    <scope>NUCLEOTIDE SEQUENCE [LARGE SCALE GENOMIC DNA]</scope>
    <source>
        <strain evidence="2 3">LDG1-01</strain>
    </source>
</reference>
<feature type="chain" id="PRO_5046897017" evidence="1">
    <location>
        <begin position="27"/>
        <end position="662"/>
    </location>
</feature>
<dbReference type="EMBL" id="JAENHO010000030">
    <property type="protein sequence ID" value="MBL7262291.1"/>
    <property type="molecule type" value="Genomic_DNA"/>
</dbReference>
<comment type="caution">
    <text evidence="2">The sequence shown here is derived from an EMBL/GenBank/DDBJ whole genome shotgun (WGS) entry which is preliminary data.</text>
</comment>
<protein>
    <submittedName>
        <fullName evidence="2">Uncharacterized protein</fullName>
    </submittedName>
</protein>
<accession>A0ABS1W6D3</accession>
<name>A0ABS1W6D3_9ACTN</name>
<evidence type="ECO:0000313" key="2">
    <source>
        <dbReference type="EMBL" id="MBL7262291.1"/>
    </source>
</evidence>